<reference evidence="10 11" key="1">
    <citation type="submission" date="2023-07" db="EMBL/GenBank/DDBJ databases">
        <title>Sorghum-associated microbial communities from plants grown in Nebraska, USA.</title>
        <authorList>
            <person name="Schachtman D."/>
        </authorList>
    </citation>
    <scope>NUCLEOTIDE SEQUENCE [LARGE SCALE GENOMIC DNA]</scope>
    <source>
        <strain evidence="10 11">BE107</strain>
    </source>
</reference>
<evidence type="ECO:0000256" key="6">
    <source>
        <dbReference type="SAM" id="MobiDB-lite"/>
    </source>
</evidence>
<evidence type="ECO:0000259" key="8">
    <source>
        <dbReference type="Pfam" id="PF21981"/>
    </source>
</evidence>
<evidence type="ECO:0000259" key="7">
    <source>
        <dbReference type="Pfam" id="PF02631"/>
    </source>
</evidence>
<dbReference type="RefSeq" id="WP_310090128.1">
    <property type="nucleotide sequence ID" value="NZ_JAVDTT010000001.1"/>
</dbReference>
<comment type="caution">
    <text evidence="10">The sequence shown here is derived from an EMBL/GenBank/DDBJ whole genome shotgun (WGS) entry which is preliminary data.</text>
</comment>
<comment type="subcellular location">
    <subcellularLocation>
        <location evidence="1 5">Cytoplasm</location>
    </subcellularLocation>
</comment>
<evidence type="ECO:0000256" key="1">
    <source>
        <dbReference type="ARBA" id="ARBA00004496"/>
    </source>
</evidence>
<gene>
    <name evidence="5" type="primary">recX</name>
    <name evidence="10" type="ORF">J2W94_000561</name>
</gene>
<dbReference type="PANTHER" id="PTHR33602:SF1">
    <property type="entry name" value="REGULATORY PROTEIN RECX FAMILY PROTEIN"/>
    <property type="match status" value="1"/>
</dbReference>
<evidence type="ECO:0000259" key="9">
    <source>
        <dbReference type="Pfam" id="PF21982"/>
    </source>
</evidence>
<feature type="domain" description="RecX third three-helical" evidence="8">
    <location>
        <begin position="122"/>
        <end position="165"/>
    </location>
</feature>
<evidence type="ECO:0000313" key="10">
    <source>
        <dbReference type="EMBL" id="MDR6840297.1"/>
    </source>
</evidence>
<dbReference type="InterPro" id="IPR036388">
    <property type="entry name" value="WH-like_DNA-bd_sf"/>
</dbReference>
<dbReference type="InterPro" id="IPR053925">
    <property type="entry name" value="RecX_HTH_3rd"/>
</dbReference>
<name>A0ABU1RNW3_9GAMM</name>
<evidence type="ECO:0000256" key="2">
    <source>
        <dbReference type="ARBA" id="ARBA00009695"/>
    </source>
</evidence>
<proteinExistence type="inferred from homology"/>
<dbReference type="Pfam" id="PF21981">
    <property type="entry name" value="RecX_HTH3"/>
    <property type="match status" value="1"/>
</dbReference>
<dbReference type="InterPro" id="IPR053924">
    <property type="entry name" value="RecX_HTH_2nd"/>
</dbReference>
<evidence type="ECO:0000256" key="3">
    <source>
        <dbReference type="ARBA" id="ARBA00018111"/>
    </source>
</evidence>
<dbReference type="HAMAP" id="MF_01114">
    <property type="entry name" value="RecX"/>
    <property type="match status" value="1"/>
</dbReference>
<protein>
    <recommendedName>
        <fullName evidence="3 5">Regulatory protein RecX</fullName>
    </recommendedName>
</protein>
<feature type="region of interest" description="Disordered" evidence="6">
    <location>
        <begin position="1"/>
        <end position="28"/>
    </location>
</feature>
<accession>A0ABU1RNW3</accession>
<feature type="domain" description="RecX first three-helical" evidence="9">
    <location>
        <begin position="29"/>
        <end position="66"/>
    </location>
</feature>
<evidence type="ECO:0000256" key="5">
    <source>
        <dbReference type="HAMAP-Rule" id="MF_01114"/>
    </source>
</evidence>
<dbReference type="InterPro" id="IPR003783">
    <property type="entry name" value="Regulatory_RecX"/>
</dbReference>
<comment type="function">
    <text evidence="5">Modulates RecA activity.</text>
</comment>
<evidence type="ECO:0000256" key="4">
    <source>
        <dbReference type="ARBA" id="ARBA00022490"/>
    </source>
</evidence>
<dbReference type="InterPro" id="IPR053926">
    <property type="entry name" value="RecX_HTH_1st"/>
</dbReference>
<dbReference type="PANTHER" id="PTHR33602">
    <property type="entry name" value="REGULATORY PROTEIN RECX FAMILY PROTEIN"/>
    <property type="match status" value="1"/>
</dbReference>
<dbReference type="Gene3D" id="1.10.10.10">
    <property type="entry name" value="Winged helix-like DNA-binding domain superfamily/Winged helix DNA-binding domain"/>
    <property type="match status" value="3"/>
</dbReference>
<keyword evidence="4 5" id="KW-0963">Cytoplasm</keyword>
<dbReference type="Proteomes" id="UP001254759">
    <property type="component" value="Unassembled WGS sequence"/>
</dbReference>
<dbReference type="EMBL" id="JAVDTT010000001">
    <property type="protein sequence ID" value="MDR6840297.1"/>
    <property type="molecule type" value="Genomic_DNA"/>
</dbReference>
<comment type="similarity">
    <text evidence="2 5">Belongs to the RecX family.</text>
</comment>
<organism evidence="10 11">
    <name type="scientific">Pseudoxanthomonas sacheonensis</name>
    <dbReference type="NCBI Taxonomy" id="443615"/>
    <lineage>
        <taxon>Bacteria</taxon>
        <taxon>Pseudomonadati</taxon>
        <taxon>Pseudomonadota</taxon>
        <taxon>Gammaproteobacteria</taxon>
        <taxon>Lysobacterales</taxon>
        <taxon>Lysobacteraceae</taxon>
        <taxon>Pseudoxanthomonas</taxon>
    </lineage>
</organism>
<dbReference type="Pfam" id="PF02631">
    <property type="entry name" value="RecX_HTH2"/>
    <property type="match status" value="1"/>
</dbReference>
<feature type="domain" description="RecX second three-helical" evidence="7">
    <location>
        <begin position="73"/>
        <end position="112"/>
    </location>
</feature>
<dbReference type="NCBIfam" id="NF001054">
    <property type="entry name" value="PRK00117.2-1"/>
    <property type="match status" value="1"/>
</dbReference>
<sequence>MPDEDANAPDTDVLPGSRKRKQRELTPTQRALALLVRREHSRKELARKLAERGIESEAASVAIERLTGDGWQSDARFAEMLVRTRAAHGQGPLRIRAELGTHGLDRDTIETAIEAFGGDWRQAARDLARRRFGPDLASADPAQRRKAADFLYRRGFDGDTVRLALRSDPED</sequence>
<evidence type="ECO:0000313" key="11">
    <source>
        <dbReference type="Proteomes" id="UP001254759"/>
    </source>
</evidence>
<dbReference type="Pfam" id="PF21982">
    <property type="entry name" value="RecX_HTH1"/>
    <property type="match status" value="1"/>
</dbReference>
<keyword evidence="11" id="KW-1185">Reference proteome</keyword>